<dbReference type="EMBL" id="BQKB01000041">
    <property type="protein sequence ID" value="GJM53494.1"/>
    <property type="molecule type" value="Genomic_DNA"/>
</dbReference>
<protein>
    <submittedName>
        <fullName evidence="2">Uncharacterized protein</fullName>
    </submittedName>
</protein>
<dbReference type="Proteomes" id="UP001207736">
    <property type="component" value="Unassembled WGS sequence"/>
</dbReference>
<keyword evidence="1" id="KW-0812">Transmembrane</keyword>
<keyword evidence="5" id="KW-1185">Reference proteome</keyword>
<evidence type="ECO:0000313" key="2">
    <source>
        <dbReference type="EMBL" id="GJM50263.1"/>
    </source>
</evidence>
<keyword evidence="1" id="KW-1133">Transmembrane helix</keyword>
<evidence type="ECO:0000313" key="4">
    <source>
        <dbReference type="Proteomes" id="UP001207736"/>
    </source>
</evidence>
<feature type="transmembrane region" description="Helical" evidence="1">
    <location>
        <begin position="74"/>
        <end position="94"/>
    </location>
</feature>
<name>A0AAV5ASD1_9FLAO</name>
<accession>A0AAV5ASD1</accession>
<reference evidence="2 5" key="1">
    <citation type="submission" date="2021-11" db="EMBL/GenBank/DDBJ databases">
        <title>Draft genome sequence of Capnocytophaga sp. strain KC07075 isolated from cat oral cavity.</title>
        <authorList>
            <person name="Suzuki M."/>
            <person name="Imaoka K."/>
            <person name="Kimura M."/>
            <person name="Morikawa S."/>
            <person name="Maeda K."/>
        </authorList>
    </citation>
    <scope>NUCLEOTIDE SEQUENCE</scope>
    <source>
        <strain evidence="2">KC07075</strain>
        <strain evidence="3 5">KC07079</strain>
    </source>
</reference>
<dbReference type="AlphaFoldDB" id="A0AAV5ASD1"/>
<evidence type="ECO:0000313" key="3">
    <source>
        <dbReference type="EMBL" id="GJM53494.1"/>
    </source>
</evidence>
<proteinExistence type="predicted"/>
<evidence type="ECO:0000256" key="1">
    <source>
        <dbReference type="SAM" id="Phobius"/>
    </source>
</evidence>
<dbReference type="RefSeq" id="WP_264847165.1">
    <property type="nucleotide sequence ID" value="NZ_BPMA01000041.1"/>
</dbReference>
<evidence type="ECO:0000313" key="5">
    <source>
        <dbReference type="Proteomes" id="UP001208692"/>
    </source>
</evidence>
<sequence length="95" mass="11092">MSYAGHIIDMIKRINTNNSLKKAHRARNNKRNASLTYKTSENQFINDDIPPEVLEEIKLNICTKIKKEQQKETFLVIFVFCSVLLFLALFLYIIS</sequence>
<dbReference type="EMBL" id="BQKA01000023">
    <property type="protein sequence ID" value="GJM50263.1"/>
    <property type="molecule type" value="Genomic_DNA"/>
</dbReference>
<organism evidence="2 4">
    <name type="scientific">Capnocytophaga catalasegens</name>
    <dbReference type="NCBI Taxonomy" id="1004260"/>
    <lineage>
        <taxon>Bacteria</taxon>
        <taxon>Pseudomonadati</taxon>
        <taxon>Bacteroidota</taxon>
        <taxon>Flavobacteriia</taxon>
        <taxon>Flavobacteriales</taxon>
        <taxon>Flavobacteriaceae</taxon>
        <taxon>Capnocytophaga</taxon>
    </lineage>
</organism>
<dbReference type="Proteomes" id="UP001208692">
    <property type="component" value="Unassembled WGS sequence"/>
</dbReference>
<gene>
    <name evidence="2" type="ORF">RCZ15_12360</name>
    <name evidence="3" type="ORF">RCZ16_18100</name>
</gene>
<comment type="caution">
    <text evidence="2">The sequence shown here is derived from an EMBL/GenBank/DDBJ whole genome shotgun (WGS) entry which is preliminary data.</text>
</comment>
<keyword evidence="1" id="KW-0472">Membrane</keyword>